<proteinExistence type="predicted"/>
<dbReference type="Gene3D" id="3.20.20.140">
    <property type="entry name" value="Metal-dependent hydrolases"/>
    <property type="match status" value="1"/>
</dbReference>
<dbReference type="PANTHER" id="PTHR43135:SF3">
    <property type="entry name" value="ALPHA-D-RIBOSE 1-METHYLPHOSPHONATE 5-TRIPHOSPHATE DIPHOSPHATASE"/>
    <property type="match status" value="1"/>
</dbReference>
<dbReference type="AlphaFoldDB" id="A0A159Z5P1"/>
<dbReference type="KEGG" id="daa:AKL17_3360"/>
<dbReference type="Proteomes" id="UP000076128">
    <property type="component" value="Chromosome"/>
</dbReference>
<dbReference type="GO" id="GO:0016810">
    <property type="term" value="F:hydrolase activity, acting on carbon-nitrogen (but not peptide) bonds"/>
    <property type="evidence" value="ECO:0007669"/>
    <property type="project" value="InterPro"/>
</dbReference>
<keyword evidence="3" id="KW-1185">Reference proteome</keyword>
<feature type="region of interest" description="Disordered" evidence="1">
    <location>
        <begin position="232"/>
        <end position="260"/>
    </location>
</feature>
<dbReference type="EMBL" id="CP012661">
    <property type="protein sequence ID" value="AMY70592.1"/>
    <property type="molecule type" value="Genomic_DNA"/>
</dbReference>
<evidence type="ECO:0000313" key="2">
    <source>
        <dbReference type="EMBL" id="AMY70592.1"/>
    </source>
</evidence>
<organism evidence="2 3">
    <name type="scientific">Frigidibacter mobilis</name>
    <dbReference type="NCBI Taxonomy" id="1335048"/>
    <lineage>
        <taxon>Bacteria</taxon>
        <taxon>Pseudomonadati</taxon>
        <taxon>Pseudomonadota</taxon>
        <taxon>Alphaproteobacteria</taxon>
        <taxon>Rhodobacterales</taxon>
        <taxon>Paracoccaceae</taxon>
        <taxon>Frigidibacter</taxon>
    </lineage>
</organism>
<reference evidence="2 3" key="1">
    <citation type="submission" date="2015-09" db="EMBL/GenBank/DDBJ databases">
        <title>Complete genome sequence of Defluviimonas alba cai42t isolated from an oilfield in Xinjiang.</title>
        <authorList>
            <person name="Geng S."/>
            <person name="Pan X."/>
            <person name="Wu X."/>
        </authorList>
    </citation>
    <scope>NUCLEOTIDE SEQUENCE [LARGE SCALE GENOMIC DNA]</scope>
    <source>
        <strain evidence="3">cai42</strain>
    </source>
</reference>
<dbReference type="STRING" id="1335048.AKL17_3360"/>
<dbReference type="InterPro" id="IPR051781">
    <property type="entry name" value="Metallo-dep_Hydrolase"/>
</dbReference>
<evidence type="ECO:0000256" key="1">
    <source>
        <dbReference type="SAM" id="MobiDB-lite"/>
    </source>
</evidence>
<sequence>MLDRNATEFTLAQARIVTPAGMIEGAVDVEDGLIAAIRPCAAPVGASDLGGDFLIPGIVDVHTDHVEAHVFPRAGVQWNFLNALMAHDAVVIAGGTTTVLDSLCVGASMKRPERRDLLVPLVAALEQGRTEGLFRADHLLHLRCEICDPDTVPLTDATIASPLVRLVSVMDHTPGDRQSLDTERWLGRMAKDMALELTEARAAMAELLDRSALVGAEVRAHVVARARTAGLPLMSHDDRTPRRSTRRGPRGDSVRIPDHAGGCGPCPRAGAFHRHGRAQPAARRVAIGQCLAADSAGGGSVRCAVLRLHPAQPAGRRLCHRL</sequence>
<feature type="compositionally biased region" description="Basic and acidic residues" evidence="1">
    <location>
        <begin position="249"/>
        <end position="258"/>
    </location>
</feature>
<protein>
    <submittedName>
        <fullName evidence="2">Phosphonate metabolism protein PhnM</fullName>
    </submittedName>
</protein>
<dbReference type="InterPro" id="IPR011059">
    <property type="entry name" value="Metal-dep_hydrolase_composite"/>
</dbReference>
<gene>
    <name evidence="2" type="ORF">AKL17_3360</name>
</gene>
<dbReference type="Gene3D" id="2.30.40.10">
    <property type="entry name" value="Urease, subunit C, domain 1"/>
    <property type="match status" value="1"/>
</dbReference>
<evidence type="ECO:0000313" key="3">
    <source>
        <dbReference type="Proteomes" id="UP000076128"/>
    </source>
</evidence>
<dbReference type="PANTHER" id="PTHR43135">
    <property type="entry name" value="ALPHA-D-RIBOSE 1-METHYLPHOSPHONATE 5-TRIPHOSPHATE DIPHOSPHATASE"/>
    <property type="match status" value="1"/>
</dbReference>
<dbReference type="SUPFAM" id="SSF51338">
    <property type="entry name" value="Composite domain of metallo-dependent hydrolases"/>
    <property type="match status" value="1"/>
</dbReference>
<accession>A0A159Z5P1</accession>
<name>A0A159Z5P1_9RHOB</name>